<comment type="subcellular location">
    <subcellularLocation>
        <location evidence="10">Cell outer membrane</location>
        <topology evidence="10">Multi-pass membrane protein</topology>
    </subcellularLocation>
</comment>
<evidence type="ECO:0000313" key="11">
    <source>
        <dbReference type="EMBL" id="OAF15413.1"/>
    </source>
</evidence>
<evidence type="ECO:0000256" key="3">
    <source>
        <dbReference type="ARBA" id="ARBA00022452"/>
    </source>
</evidence>
<comment type="caution">
    <text evidence="11">The sequence shown here is derived from an EMBL/GenBank/DDBJ whole genome shotgun (WGS) entry which is preliminary data.</text>
</comment>
<evidence type="ECO:0000256" key="1">
    <source>
        <dbReference type="ARBA" id="ARBA00009521"/>
    </source>
</evidence>
<keyword evidence="12" id="KW-1185">Reference proteome</keyword>
<comment type="similarity">
    <text evidence="1 10">Belongs to the alphaproteobacteria porin family.</text>
</comment>
<dbReference type="Proteomes" id="UP000077173">
    <property type="component" value="Unassembled WGS sequence"/>
</dbReference>
<dbReference type="EMBL" id="LSEF01000062">
    <property type="protein sequence ID" value="OAF15413.1"/>
    <property type="molecule type" value="Genomic_DNA"/>
</dbReference>
<evidence type="ECO:0000313" key="12">
    <source>
        <dbReference type="Proteomes" id="UP000077173"/>
    </source>
</evidence>
<keyword evidence="8 10" id="KW-0472">Membrane</keyword>
<dbReference type="AlphaFoldDB" id="A0A176Z6J9"/>
<reference evidence="11 12" key="1">
    <citation type="submission" date="2016-02" db="EMBL/GenBank/DDBJ databases">
        <title>Draft genome sequence of the strain BR 10247T Bradyrhizobium neotropicale isolated from nodules of Centrolobium paraense.</title>
        <authorList>
            <person name="Simoes-Araujo J.L."/>
            <person name="Barauna A.C."/>
            <person name="Silva K."/>
            <person name="Zilli J.E."/>
        </authorList>
    </citation>
    <scope>NUCLEOTIDE SEQUENCE [LARGE SCALE GENOMIC DNA]</scope>
    <source>
        <strain evidence="11 12">BR 10247</strain>
    </source>
</reference>
<evidence type="ECO:0000256" key="9">
    <source>
        <dbReference type="ARBA" id="ARBA00023237"/>
    </source>
</evidence>
<dbReference type="GO" id="GO:0009279">
    <property type="term" value="C:cell outer membrane"/>
    <property type="evidence" value="ECO:0007669"/>
    <property type="project" value="UniProtKB-SubCell"/>
</dbReference>
<evidence type="ECO:0000256" key="6">
    <source>
        <dbReference type="ARBA" id="ARBA00023065"/>
    </source>
</evidence>
<keyword evidence="7 10" id="KW-0626">Porin</keyword>
<comment type="domain">
    <text evidence="10">Consists of 16-stranded beta-barrel sheets, with large surface-exposed loops, that form a transmembrane pore at the center of each barrel. The pore is partially ocluded by a peptide loop that folds into the pore lumen.</text>
</comment>
<evidence type="ECO:0000256" key="8">
    <source>
        <dbReference type="ARBA" id="ARBA00023136"/>
    </source>
</evidence>
<feature type="signal peptide" evidence="10">
    <location>
        <begin position="1"/>
        <end position="23"/>
    </location>
</feature>
<keyword evidence="3 10" id="KW-1134">Transmembrane beta strand</keyword>
<evidence type="ECO:0000256" key="4">
    <source>
        <dbReference type="ARBA" id="ARBA00022692"/>
    </source>
</evidence>
<dbReference type="InterPro" id="IPR003684">
    <property type="entry name" value="Porin_alphabac"/>
</dbReference>
<dbReference type="RefSeq" id="WP_063679417.1">
    <property type="nucleotide sequence ID" value="NZ_LSEF01000062.1"/>
</dbReference>
<name>A0A176Z6J9_9BRAD</name>
<dbReference type="GO" id="GO:0046930">
    <property type="term" value="C:pore complex"/>
    <property type="evidence" value="ECO:0007669"/>
    <property type="project" value="UniProtKB-KW"/>
</dbReference>
<dbReference type="GO" id="GO:0015288">
    <property type="term" value="F:porin activity"/>
    <property type="evidence" value="ECO:0007669"/>
    <property type="project" value="UniProtKB-KW"/>
</dbReference>
<keyword evidence="2 10" id="KW-0813">Transport</keyword>
<protein>
    <recommendedName>
        <fullName evidence="10">Porin</fullName>
    </recommendedName>
</protein>
<keyword evidence="9 10" id="KW-0998">Cell outer membrane</keyword>
<sequence>MKLVKSLLLGSAAGLIAVGGAQAADLPVKAKAVEYVKICSLYGAGFYYIPGTDTCIKLGGYLRAEVALNTNSDISGQFNVSSQGANGARNRLTNYYTMRAREDLNIDTRTATEYGVVRTFFDGVFSWTTGNYVGTNSGSGATQYSGTLGVGPNPVGTAASPVSLFGSGSGSVNGTDGNTSGGSLGVYYAFIQFAGFTMGKAVSQFDAPWTNYPGNNFDGLVGGSGTVTGVNQFTYTADFGQGVTASFSAEDVTQYYQAGNLNITPGATGGFGLFAGSIGNTGSIGGTRSPNLVGMVRVDQAWGLFQASVAAKDNHVAYYQQTEISGHPDDKWGWAVQLALSIKNIPTGAGDTINVSGVYTDGATRYNFQNLAGSTFAMFGSSGSAYQSVGFASAPDTVFINGSSQETVKTWGFRGAYTHNWDPYWNTSVYGAYAAAQFGTLAKSTICSAAVFGTIASVGSTCNPDFNIGQAGIITRWTPVKNLTFSADFTWSHLDQKYSGFVTPAAIIAVPAKPVATYELKDQDTFTLLLRAQRNW</sequence>
<keyword evidence="5 10" id="KW-0732">Signal</keyword>
<keyword evidence="6 10" id="KW-0406">Ion transport</keyword>
<keyword evidence="4 10" id="KW-0812">Transmembrane</keyword>
<evidence type="ECO:0000256" key="10">
    <source>
        <dbReference type="RuleBase" id="RU364005"/>
    </source>
</evidence>
<dbReference type="Pfam" id="PF02530">
    <property type="entry name" value="Porin_2"/>
    <property type="match status" value="1"/>
</dbReference>
<proteinExistence type="inferred from homology"/>
<feature type="chain" id="PRO_5009361850" description="Porin" evidence="10">
    <location>
        <begin position="24"/>
        <end position="536"/>
    </location>
</feature>
<evidence type="ECO:0000256" key="5">
    <source>
        <dbReference type="ARBA" id="ARBA00022729"/>
    </source>
</evidence>
<gene>
    <name evidence="11" type="ORF">AXW67_15630</name>
</gene>
<evidence type="ECO:0000256" key="2">
    <source>
        <dbReference type="ARBA" id="ARBA00022448"/>
    </source>
</evidence>
<dbReference type="GO" id="GO:0006811">
    <property type="term" value="P:monoatomic ion transport"/>
    <property type="evidence" value="ECO:0007669"/>
    <property type="project" value="UniProtKB-KW"/>
</dbReference>
<organism evidence="11 12">
    <name type="scientific">Bradyrhizobium neotropicale</name>
    <dbReference type="NCBI Taxonomy" id="1497615"/>
    <lineage>
        <taxon>Bacteria</taxon>
        <taxon>Pseudomonadati</taxon>
        <taxon>Pseudomonadota</taxon>
        <taxon>Alphaproteobacteria</taxon>
        <taxon>Hyphomicrobiales</taxon>
        <taxon>Nitrobacteraceae</taxon>
        <taxon>Bradyrhizobium</taxon>
    </lineage>
</organism>
<comment type="function">
    <text evidence="10">Forms passive diffusion pores that allow small molecular weight hydrophilic materials across the outer membrane.</text>
</comment>
<evidence type="ECO:0000256" key="7">
    <source>
        <dbReference type="ARBA" id="ARBA00023114"/>
    </source>
</evidence>
<accession>A0A176Z6J9</accession>